<sequence>MSYNILLVDDERWVRAALKWTIEQTGLSFRVVHECANGREALDWLKQNPVDLVITDIRMPVMDGLTLAKEIKAYRNQPIDVIIISVHDDFSLVQQALRQGVTDYLLKPVEIDQLCTCLTNWLDKRNPPAMLTKEAQDSPMTKALAFIASRMPGDVTLAETAKHVHVNSCYLSQLFKQQTGVNFVDYVADLRIRAAKKLLTTTTLRVADIAERLCFADISYFSTQFKKHTGCTPTEYRGKNQVPVRQERYE</sequence>
<dbReference type="InterPro" id="IPR009057">
    <property type="entry name" value="Homeodomain-like_sf"/>
</dbReference>
<dbReference type="SUPFAM" id="SSF46689">
    <property type="entry name" value="Homeodomain-like"/>
    <property type="match status" value="2"/>
</dbReference>
<dbReference type="STRING" id="1794912.AXX12_05935"/>
<dbReference type="InterPro" id="IPR018060">
    <property type="entry name" value="HTH_AraC"/>
</dbReference>
<dbReference type="PRINTS" id="PR00032">
    <property type="entry name" value="HTHARAC"/>
</dbReference>
<gene>
    <name evidence="7" type="ORF">AXX12_05935</name>
</gene>
<reference evidence="7 8" key="1">
    <citation type="submission" date="2016-02" db="EMBL/GenBank/DDBJ databases">
        <title>Anaerosporomusa subterraneum gen. nov., sp. nov., a spore-forming obligate anaerobe isolated from saprolite.</title>
        <authorList>
            <person name="Choi J.K."/>
            <person name="Shah M."/>
            <person name="Yee N."/>
        </authorList>
    </citation>
    <scope>NUCLEOTIDE SEQUENCE [LARGE SCALE GENOMIC DNA]</scope>
    <source>
        <strain evidence="7 8">RU4</strain>
    </source>
</reference>
<keyword evidence="4" id="KW-0597">Phosphoprotein</keyword>
<dbReference type="Pfam" id="PF12833">
    <property type="entry name" value="HTH_18"/>
    <property type="match status" value="1"/>
</dbReference>
<dbReference type="Gene3D" id="1.10.10.60">
    <property type="entry name" value="Homeodomain-like"/>
    <property type="match status" value="2"/>
</dbReference>
<name>A0A154BR28_ANASB</name>
<dbReference type="Proteomes" id="UP000076268">
    <property type="component" value="Unassembled WGS sequence"/>
</dbReference>
<dbReference type="GO" id="GO:0003700">
    <property type="term" value="F:DNA-binding transcription factor activity"/>
    <property type="evidence" value="ECO:0007669"/>
    <property type="project" value="InterPro"/>
</dbReference>
<evidence type="ECO:0000256" key="2">
    <source>
        <dbReference type="ARBA" id="ARBA00023125"/>
    </source>
</evidence>
<dbReference type="PROSITE" id="PS01124">
    <property type="entry name" value="HTH_ARAC_FAMILY_2"/>
    <property type="match status" value="1"/>
</dbReference>
<keyword evidence="2" id="KW-0238">DNA-binding</keyword>
<evidence type="ECO:0000313" key="8">
    <source>
        <dbReference type="Proteomes" id="UP000076268"/>
    </source>
</evidence>
<evidence type="ECO:0000256" key="1">
    <source>
        <dbReference type="ARBA" id="ARBA00023015"/>
    </source>
</evidence>
<dbReference type="PANTHER" id="PTHR43280:SF28">
    <property type="entry name" value="HTH-TYPE TRANSCRIPTIONAL ACTIVATOR RHAS"/>
    <property type="match status" value="1"/>
</dbReference>
<dbReference type="SMART" id="SM00342">
    <property type="entry name" value="HTH_ARAC"/>
    <property type="match status" value="1"/>
</dbReference>
<dbReference type="OrthoDB" id="324626at2"/>
<dbReference type="InterPro" id="IPR020449">
    <property type="entry name" value="Tscrpt_reg_AraC-type_HTH"/>
</dbReference>
<dbReference type="RefSeq" id="WP_066240618.1">
    <property type="nucleotide sequence ID" value="NZ_LSGP01000017.1"/>
</dbReference>
<dbReference type="Gene3D" id="3.40.50.2300">
    <property type="match status" value="1"/>
</dbReference>
<dbReference type="GO" id="GO:0000160">
    <property type="term" value="P:phosphorelay signal transduction system"/>
    <property type="evidence" value="ECO:0007669"/>
    <property type="project" value="InterPro"/>
</dbReference>
<feature type="domain" description="HTH araC/xylS-type" evidence="5">
    <location>
        <begin position="141"/>
        <end position="239"/>
    </location>
</feature>
<keyword evidence="3" id="KW-0804">Transcription</keyword>
<evidence type="ECO:0000259" key="5">
    <source>
        <dbReference type="PROSITE" id="PS01124"/>
    </source>
</evidence>
<dbReference type="InterPro" id="IPR001789">
    <property type="entry name" value="Sig_transdc_resp-reg_receiver"/>
</dbReference>
<keyword evidence="1" id="KW-0805">Transcription regulation</keyword>
<comment type="caution">
    <text evidence="7">The sequence shown here is derived from an EMBL/GenBank/DDBJ whole genome shotgun (WGS) entry which is preliminary data.</text>
</comment>
<dbReference type="EMBL" id="LSGP01000017">
    <property type="protein sequence ID" value="KYZ75978.1"/>
    <property type="molecule type" value="Genomic_DNA"/>
</dbReference>
<feature type="modified residue" description="4-aspartylphosphate" evidence="4">
    <location>
        <position position="56"/>
    </location>
</feature>
<keyword evidence="8" id="KW-1185">Reference proteome</keyword>
<proteinExistence type="predicted"/>
<dbReference type="Pfam" id="PF00072">
    <property type="entry name" value="Response_reg"/>
    <property type="match status" value="1"/>
</dbReference>
<evidence type="ECO:0000313" key="7">
    <source>
        <dbReference type="EMBL" id="KYZ75978.1"/>
    </source>
</evidence>
<evidence type="ECO:0000256" key="4">
    <source>
        <dbReference type="PROSITE-ProRule" id="PRU00169"/>
    </source>
</evidence>
<dbReference type="SMART" id="SM00448">
    <property type="entry name" value="REC"/>
    <property type="match status" value="1"/>
</dbReference>
<dbReference type="CDD" id="cd17536">
    <property type="entry name" value="REC_YesN-like"/>
    <property type="match status" value="1"/>
</dbReference>
<evidence type="ECO:0000256" key="3">
    <source>
        <dbReference type="ARBA" id="ARBA00023163"/>
    </source>
</evidence>
<dbReference type="PANTHER" id="PTHR43280">
    <property type="entry name" value="ARAC-FAMILY TRANSCRIPTIONAL REGULATOR"/>
    <property type="match status" value="1"/>
</dbReference>
<accession>A0A154BR28</accession>
<evidence type="ECO:0000259" key="6">
    <source>
        <dbReference type="PROSITE" id="PS50110"/>
    </source>
</evidence>
<protein>
    <submittedName>
        <fullName evidence="7">AraC family transcriptional regulator</fullName>
    </submittedName>
</protein>
<organism evidence="7 8">
    <name type="scientific">Anaerosporomusa subterranea</name>
    <dbReference type="NCBI Taxonomy" id="1794912"/>
    <lineage>
        <taxon>Bacteria</taxon>
        <taxon>Bacillati</taxon>
        <taxon>Bacillota</taxon>
        <taxon>Negativicutes</taxon>
        <taxon>Acetonemataceae</taxon>
        <taxon>Anaerosporomusa</taxon>
    </lineage>
</organism>
<dbReference type="InterPro" id="IPR011006">
    <property type="entry name" value="CheY-like_superfamily"/>
</dbReference>
<dbReference type="GO" id="GO:0043565">
    <property type="term" value="F:sequence-specific DNA binding"/>
    <property type="evidence" value="ECO:0007669"/>
    <property type="project" value="InterPro"/>
</dbReference>
<dbReference type="SUPFAM" id="SSF52172">
    <property type="entry name" value="CheY-like"/>
    <property type="match status" value="1"/>
</dbReference>
<dbReference type="PROSITE" id="PS50110">
    <property type="entry name" value="RESPONSE_REGULATORY"/>
    <property type="match status" value="1"/>
</dbReference>
<feature type="domain" description="Response regulatory" evidence="6">
    <location>
        <begin position="4"/>
        <end position="122"/>
    </location>
</feature>
<dbReference type="AlphaFoldDB" id="A0A154BR28"/>